<evidence type="ECO:0000259" key="1">
    <source>
        <dbReference type="Pfam" id="PF13601"/>
    </source>
</evidence>
<feature type="domain" description="Winged helix DNA-binding" evidence="1">
    <location>
        <begin position="13"/>
        <end position="81"/>
    </location>
</feature>
<dbReference type="Pfam" id="PF13601">
    <property type="entry name" value="HTH_34"/>
    <property type="match status" value="1"/>
</dbReference>
<gene>
    <name evidence="2" type="ORF">BP422_15200</name>
</gene>
<accession>A0A220MI95</accession>
<dbReference type="RefSeq" id="WP_088908508.1">
    <property type="nucleotide sequence ID" value="NZ_CP018145.1"/>
</dbReference>
<proteinExistence type="predicted"/>
<dbReference type="SUPFAM" id="SSF46785">
    <property type="entry name" value="Winged helix' DNA-binding domain"/>
    <property type="match status" value="1"/>
</dbReference>
<evidence type="ECO:0000313" key="2">
    <source>
        <dbReference type="EMBL" id="ASJ54797.1"/>
    </source>
</evidence>
<name>A0A220MI95_9BACL</name>
<dbReference type="InterPro" id="IPR036388">
    <property type="entry name" value="WH-like_DNA-bd_sf"/>
</dbReference>
<dbReference type="AlphaFoldDB" id="A0A220MI95"/>
<dbReference type="Gene3D" id="1.10.10.10">
    <property type="entry name" value="Winged helix-like DNA-binding domain superfamily/Winged helix DNA-binding domain"/>
    <property type="match status" value="1"/>
</dbReference>
<evidence type="ECO:0000313" key="3">
    <source>
        <dbReference type="Proteomes" id="UP000197781"/>
    </source>
</evidence>
<protein>
    <submittedName>
        <fullName evidence="2">Transcriptional regulator</fullName>
    </submittedName>
</protein>
<organism evidence="2 3">
    <name type="scientific">Brevibacillus formosus</name>
    <dbReference type="NCBI Taxonomy" id="54913"/>
    <lineage>
        <taxon>Bacteria</taxon>
        <taxon>Bacillati</taxon>
        <taxon>Bacillota</taxon>
        <taxon>Bacilli</taxon>
        <taxon>Bacillales</taxon>
        <taxon>Paenibacillaceae</taxon>
        <taxon>Brevibacillus</taxon>
    </lineage>
</organism>
<dbReference type="PANTHER" id="PTHR38600">
    <property type="entry name" value="TRANSCRIPTIONAL REGULATORY PROTEIN"/>
    <property type="match status" value="1"/>
</dbReference>
<dbReference type="Proteomes" id="UP000197781">
    <property type="component" value="Chromosome"/>
</dbReference>
<dbReference type="InterPro" id="IPR036390">
    <property type="entry name" value="WH_DNA-bd_sf"/>
</dbReference>
<dbReference type="KEGG" id="bfm:BP422_15200"/>
<dbReference type="InterPro" id="IPR027395">
    <property type="entry name" value="WH_DNA-bd_dom"/>
</dbReference>
<dbReference type="PANTHER" id="PTHR38600:SF2">
    <property type="entry name" value="SLL0088 PROTEIN"/>
    <property type="match status" value="1"/>
</dbReference>
<sequence length="211" mass="24739">MERYRHLSTREYILLLLKREGELSTKDLQNRLELTKVAVSRQMIYLEKDGFVVCRVGRQKAGRPMHYYSLTQQGNEQFPNDYGQLAVDLMEHIVLADGEDRVDQFFARQQEKIIQKYEGQMEGKALSEKVEEMARIQDDNGFMARWEQVSDEEFVITQHNCPYFKVADRYQMICARELNCYRALLQTSVERTECVAIGGKKCVYQIRSAQS</sequence>
<reference evidence="2 3" key="1">
    <citation type="submission" date="2016-11" db="EMBL/GenBank/DDBJ databases">
        <authorList>
            <person name="Jaros S."/>
            <person name="Januszkiewicz K."/>
            <person name="Wedrychowicz H."/>
        </authorList>
    </citation>
    <scope>NUCLEOTIDE SEQUENCE [LARGE SCALE GENOMIC DNA]</scope>
    <source>
        <strain evidence="2 3">NF2</strain>
    </source>
</reference>
<dbReference type="EMBL" id="CP018145">
    <property type="protein sequence ID" value="ASJ54797.1"/>
    <property type="molecule type" value="Genomic_DNA"/>
</dbReference>